<dbReference type="GO" id="GO:0005615">
    <property type="term" value="C:extracellular space"/>
    <property type="evidence" value="ECO:0007669"/>
    <property type="project" value="TreeGrafter"/>
</dbReference>
<reference evidence="3 4" key="1">
    <citation type="submission" date="2018-09" db="EMBL/GenBank/DDBJ databases">
        <title>Roseomonas sp. nov., isolated from feces of Tibetan antelopes in the Qinghai-Tibet plateau, China.</title>
        <authorList>
            <person name="Tian Z."/>
        </authorList>
    </citation>
    <scope>NUCLEOTIDE SEQUENCE [LARGE SCALE GENOMIC DNA]</scope>
    <source>
        <strain evidence="3 4">Z24</strain>
    </source>
</reference>
<dbReference type="Gene3D" id="2.30.180.10">
    <property type="entry name" value="FAS1 domain"/>
    <property type="match status" value="1"/>
</dbReference>
<dbReference type="Proteomes" id="UP000278036">
    <property type="component" value="Unassembled WGS sequence"/>
</dbReference>
<dbReference type="OrthoDB" id="9800666at2"/>
<evidence type="ECO:0000256" key="1">
    <source>
        <dbReference type="SAM" id="SignalP"/>
    </source>
</evidence>
<dbReference type="InterPro" id="IPR000782">
    <property type="entry name" value="FAS1_domain"/>
</dbReference>
<keyword evidence="1" id="KW-0732">Signal</keyword>
<organism evidence="3 4">
    <name type="scientific">Teichococcus wenyumeiae</name>
    <dbReference type="NCBI Taxonomy" id="2478470"/>
    <lineage>
        <taxon>Bacteria</taxon>
        <taxon>Pseudomonadati</taxon>
        <taxon>Pseudomonadota</taxon>
        <taxon>Alphaproteobacteria</taxon>
        <taxon>Acetobacterales</taxon>
        <taxon>Roseomonadaceae</taxon>
        <taxon>Roseomonas</taxon>
    </lineage>
</organism>
<dbReference type="EMBL" id="RAQU01000009">
    <property type="protein sequence ID" value="RKK05833.1"/>
    <property type="molecule type" value="Genomic_DNA"/>
</dbReference>
<dbReference type="PANTHER" id="PTHR10900:SF77">
    <property type="entry name" value="FI19380P1"/>
    <property type="match status" value="1"/>
</dbReference>
<comment type="caution">
    <text evidence="3">The sequence shown here is derived from an EMBL/GenBank/DDBJ whole genome shotgun (WGS) entry which is preliminary data.</text>
</comment>
<protein>
    <submittedName>
        <fullName evidence="3">Fasciclin domain-containing protein</fullName>
    </submittedName>
</protein>
<proteinExistence type="predicted"/>
<evidence type="ECO:0000313" key="4">
    <source>
        <dbReference type="Proteomes" id="UP000278036"/>
    </source>
</evidence>
<dbReference type="InterPro" id="IPR036378">
    <property type="entry name" value="FAS1_dom_sf"/>
</dbReference>
<name>A0A3A9JM35_9PROT</name>
<dbReference type="SUPFAM" id="SSF82153">
    <property type="entry name" value="FAS1 domain"/>
    <property type="match status" value="1"/>
</dbReference>
<feature type="chain" id="PRO_5017445082" evidence="1">
    <location>
        <begin position="20"/>
        <end position="189"/>
    </location>
</feature>
<feature type="domain" description="FAS1" evidence="2">
    <location>
        <begin position="36"/>
        <end position="187"/>
    </location>
</feature>
<accession>A0A3A9JM35</accession>
<evidence type="ECO:0000313" key="3">
    <source>
        <dbReference type="EMBL" id="RKK05833.1"/>
    </source>
</evidence>
<sequence length="189" mass="19496">MISRRTIMLAGGMLPLLLAGCQSIVAPNKPLPEDGTIDLMSLLSARSDTKIFTAALKRSGLVERITIANGPATVFVPTDAAIEALPPAQRAIFTDSSADQAALRAAVGGMIASGQLRLESIAVRNGLLNTWTTGQQLKVTGAPAPTAKVQRAVLANGRSTASGPQISFVKADILASNGVIHVMDGVLVS</sequence>
<dbReference type="RefSeq" id="WP_147425941.1">
    <property type="nucleotide sequence ID" value="NZ_RAQU01000009.1"/>
</dbReference>
<evidence type="ECO:0000259" key="2">
    <source>
        <dbReference type="PROSITE" id="PS50213"/>
    </source>
</evidence>
<gene>
    <name evidence="3" type="ORF">D6Z83_02350</name>
</gene>
<dbReference type="PANTHER" id="PTHR10900">
    <property type="entry name" value="PERIOSTIN-RELATED"/>
    <property type="match status" value="1"/>
</dbReference>
<dbReference type="PROSITE" id="PS50213">
    <property type="entry name" value="FAS1"/>
    <property type="match status" value="1"/>
</dbReference>
<dbReference type="Pfam" id="PF02469">
    <property type="entry name" value="Fasciclin"/>
    <property type="match status" value="1"/>
</dbReference>
<feature type="signal peptide" evidence="1">
    <location>
        <begin position="1"/>
        <end position="19"/>
    </location>
</feature>
<dbReference type="AlphaFoldDB" id="A0A3A9JM35"/>
<dbReference type="InParanoid" id="A0A3A9JM35"/>
<dbReference type="SMART" id="SM00554">
    <property type="entry name" value="FAS1"/>
    <property type="match status" value="1"/>
</dbReference>
<dbReference type="PROSITE" id="PS51257">
    <property type="entry name" value="PROKAR_LIPOPROTEIN"/>
    <property type="match status" value="1"/>
</dbReference>
<dbReference type="InterPro" id="IPR050904">
    <property type="entry name" value="Adhesion/Biosynth-related"/>
</dbReference>